<name>A0A2W5VH60_9BACT</name>
<evidence type="ECO:0008006" key="3">
    <source>
        <dbReference type="Google" id="ProtNLM"/>
    </source>
</evidence>
<accession>A0A2W5VH60</accession>
<evidence type="ECO:0000313" key="1">
    <source>
        <dbReference type="EMBL" id="PZR09641.1"/>
    </source>
</evidence>
<reference evidence="1 2" key="1">
    <citation type="submission" date="2017-08" db="EMBL/GenBank/DDBJ databases">
        <title>Infants hospitalized years apart are colonized by the same room-sourced microbial strains.</title>
        <authorList>
            <person name="Brooks B."/>
            <person name="Olm M.R."/>
            <person name="Firek B.A."/>
            <person name="Baker R."/>
            <person name="Thomas B.C."/>
            <person name="Morowitz M.J."/>
            <person name="Banfield J.F."/>
        </authorList>
    </citation>
    <scope>NUCLEOTIDE SEQUENCE [LARGE SCALE GENOMIC DNA]</scope>
    <source>
        <strain evidence="1">S2_003_000_R2_14</strain>
    </source>
</reference>
<comment type="caution">
    <text evidence="1">The sequence shown here is derived from an EMBL/GenBank/DDBJ whole genome shotgun (WGS) entry which is preliminary data.</text>
</comment>
<protein>
    <recommendedName>
        <fullName evidence="3">TIGR04255 family protein</fullName>
    </recommendedName>
</protein>
<dbReference type="AlphaFoldDB" id="A0A2W5VH60"/>
<dbReference type="NCBIfam" id="TIGR04255">
    <property type="entry name" value="sporadTIGR04255"/>
    <property type="match status" value="1"/>
</dbReference>
<organism evidence="1 2">
    <name type="scientific">Archangium gephyra</name>
    <dbReference type="NCBI Taxonomy" id="48"/>
    <lineage>
        <taxon>Bacteria</taxon>
        <taxon>Pseudomonadati</taxon>
        <taxon>Myxococcota</taxon>
        <taxon>Myxococcia</taxon>
        <taxon>Myxococcales</taxon>
        <taxon>Cystobacterineae</taxon>
        <taxon>Archangiaceae</taxon>
        <taxon>Archangium</taxon>
    </lineage>
</organism>
<sequence>MGLPLGKLEEPPITEVVCGSFFKPVPGLDPVSLGAFWKARQKEFPRREFKAPIAPASLEGIELNFGPDVGPLRTWLISRDDVFIIQVQHDRFYLNWRVRQDAYPRFNDWDANKGLLSRFLREHEAFERFCSEELGAKLELQGIELAKIDHLERGRHWKDSRDLAWLLPMLGPALELAERDPVVAVRLTTPRDEGSVDIAIDTVLRVAQPPVPVVKLECRRSIRRALPSSELAGAFKRANGDLNELFVRLIPEDRHERFKKGWQP</sequence>
<proteinExistence type="predicted"/>
<gene>
    <name evidence="1" type="ORF">DI536_22160</name>
</gene>
<dbReference type="EMBL" id="QFQP01000020">
    <property type="protein sequence ID" value="PZR09641.1"/>
    <property type="molecule type" value="Genomic_DNA"/>
</dbReference>
<evidence type="ECO:0000313" key="2">
    <source>
        <dbReference type="Proteomes" id="UP000249061"/>
    </source>
</evidence>
<dbReference type="Proteomes" id="UP000249061">
    <property type="component" value="Unassembled WGS sequence"/>
</dbReference>
<dbReference type="InterPro" id="IPR026349">
    <property type="entry name" value="CHP04255"/>
</dbReference>